<dbReference type="GO" id="GO:0015109">
    <property type="term" value="F:chromate transmembrane transporter activity"/>
    <property type="evidence" value="ECO:0007669"/>
    <property type="project" value="InterPro"/>
</dbReference>
<feature type="transmembrane region" description="Helical" evidence="7">
    <location>
        <begin position="144"/>
        <end position="177"/>
    </location>
</feature>
<dbReference type="InterPro" id="IPR052518">
    <property type="entry name" value="CHR_Transporter"/>
</dbReference>
<organism evidence="8 9">
    <name type="scientific">Herbinix luporum</name>
    <dbReference type="NCBI Taxonomy" id="1679721"/>
    <lineage>
        <taxon>Bacteria</taxon>
        <taxon>Bacillati</taxon>
        <taxon>Bacillota</taxon>
        <taxon>Clostridia</taxon>
        <taxon>Lachnospirales</taxon>
        <taxon>Lachnospiraceae</taxon>
        <taxon>Herbinix</taxon>
    </lineage>
</organism>
<evidence type="ECO:0000256" key="2">
    <source>
        <dbReference type="ARBA" id="ARBA00005262"/>
    </source>
</evidence>
<name>A0A0K8J5W9_9FIRM</name>
<keyword evidence="5 7" id="KW-1133">Transmembrane helix</keyword>
<reference evidence="9" key="1">
    <citation type="submission" date="2015-09" db="EMBL/GenBank/DDBJ databases">
        <authorList>
            <person name="Wibberg D."/>
        </authorList>
    </citation>
    <scope>NUCLEOTIDE SEQUENCE [LARGE SCALE GENOMIC DNA]</scope>
    <source>
        <strain evidence="9">SD1D</strain>
    </source>
</reference>
<evidence type="ECO:0000256" key="6">
    <source>
        <dbReference type="ARBA" id="ARBA00023136"/>
    </source>
</evidence>
<accession>A0A0K8J5W9</accession>
<evidence type="ECO:0000256" key="1">
    <source>
        <dbReference type="ARBA" id="ARBA00004651"/>
    </source>
</evidence>
<keyword evidence="3" id="KW-1003">Cell membrane</keyword>
<keyword evidence="4 7" id="KW-0812">Transmembrane</keyword>
<evidence type="ECO:0000313" key="8">
    <source>
        <dbReference type="EMBL" id="CUH92865.1"/>
    </source>
</evidence>
<dbReference type="GO" id="GO:0005886">
    <property type="term" value="C:plasma membrane"/>
    <property type="evidence" value="ECO:0007669"/>
    <property type="project" value="UniProtKB-SubCell"/>
</dbReference>
<protein>
    <submittedName>
        <fullName evidence="8">Putative membrane protein</fullName>
    </submittedName>
</protein>
<feature type="transmembrane region" description="Helical" evidence="7">
    <location>
        <begin position="12"/>
        <end position="32"/>
    </location>
</feature>
<dbReference type="KEGG" id="hsd:SD1D_1319"/>
<comment type="subcellular location">
    <subcellularLocation>
        <location evidence="1">Cell membrane</location>
        <topology evidence="1">Multi-pass membrane protein</topology>
    </subcellularLocation>
</comment>
<dbReference type="Proteomes" id="UP000196053">
    <property type="component" value="Chromosome I"/>
</dbReference>
<dbReference type="PANTHER" id="PTHR43663">
    <property type="entry name" value="CHROMATE TRANSPORT PROTEIN-RELATED"/>
    <property type="match status" value="1"/>
</dbReference>
<evidence type="ECO:0000256" key="4">
    <source>
        <dbReference type="ARBA" id="ARBA00022692"/>
    </source>
</evidence>
<evidence type="ECO:0000256" key="3">
    <source>
        <dbReference type="ARBA" id="ARBA00022475"/>
    </source>
</evidence>
<evidence type="ECO:0000256" key="7">
    <source>
        <dbReference type="SAM" id="Phobius"/>
    </source>
</evidence>
<comment type="similarity">
    <text evidence="2">Belongs to the chromate ion transporter (CHR) (TC 2.A.51) family.</text>
</comment>
<gene>
    <name evidence="8" type="ORF">SD1D_1319</name>
</gene>
<sequence>MKNKKHIYRKLFTSTFYLSAFTFGGGFVIIPLMKKKFVDDLQWIKEDEMLNLAAIAQSSPGAVAVNAAILLGYRVAGILGALVTILGTILPPIITLTIISFFYAAFRDNIVVNSVLKGMQAGIAAVIADVVLNLGDNVLKEKDIVFAIIMVGAFVATFFLGINVIYIILVCGFIGAAKMLLQIRKIQKEGDSQ</sequence>
<dbReference type="PANTHER" id="PTHR43663:SF1">
    <property type="entry name" value="CHROMATE TRANSPORTER"/>
    <property type="match status" value="1"/>
</dbReference>
<keyword evidence="9" id="KW-1185">Reference proteome</keyword>
<evidence type="ECO:0000313" key="9">
    <source>
        <dbReference type="Proteomes" id="UP000196053"/>
    </source>
</evidence>
<evidence type="ECO:0000256" key="5">
    <source>
        <dbReference type="ARBA" id="ARBA00022989"/>
    </source>
</evidence>
<dbReference type="AlphaFoldDB" id="A0A0K8J5W9"/>
<dbReference type="EMBL" id="LN879430">
    <property type="protein sequence ID" value="CUH92865.1"/>
    <property type="molecule type" value="Genomic_DNA"/>
</dbReference>
<dbReference type="InterPro" id="IPR003370">
    <property type="entry name" value="Chromate_transpt"/>
</dbReference>
<proteinExistence type="inferred from homology"/>
<feature type="transmembrane region" description="Helical" evidence="7">
    <location>
        <begin position="78"/>
        <end position="106"/>
    </location>
</feature>
<dbReference type="Pfam" id="PF02417">
    <property type="entry name" value="Chromate_transp"/>
    <property type="match status" value="1"/>
</dbReference>
<keyword evidence="6 7" id="KW-0472">Membrane</keyword>